<evidence type="ECO:0000256" key="1">
    <source>
        <dbReference type="SAM" id="MobiDB-lite"/>
    </source>
</evidence>
<dbReference type="Proteomes" id="UP001341840">
    <property type="component" value="Unassembled WGS sequence"/>
</dbReference>
<dbReference type="InterPro" id="IPR019557">
    <property type="entry name" value="AminoTfrase-like_pln_mobile"/>
</dbReference>
<proteinExistence type="predicted"/>
<gene>
    <name evidence="3" type="ORF">PIB30_095731</name>
</gene>
<evidence type="ECO:0000313" key="4">
    <source>
        <dbReference type="Proteomes" id="UP001341840"/>
    </source>
</evidence>
<reference evidence="3 4" key="1">
    <citation type="journal article" date="2023" name="Plants (Basel)">
        <title>Bridging the Gap: Combining Genomics and Transcriptomics Approaches to Understand Stylosanthes scabra, an Orphan Legume from the Brazilian Caatinga.</title>
        <authorList>
            <person name="Ferreira-Neto J.R.C."/>
            <person name="da Silva M.D."/>
            <person name="Binneck E."/>
            <person name="de Melo N.F."/>
            <person name="da Silva R.H."/>
            <person name="de Melo A.L.T.M."/>
            <person name="Pandolfi V."/>
            <person name="Bustamante F.O."/>
            <person name="Brasileiro-Vidal A.C."/>
            <person name="Benko-Iseppon A.M."/>
        </authorList>
    </citation>
    <scope>NUCLEOTIDE SEQUENCE [LARGE SCALE GENOMIC DNA]</scope>
    <source>
        <tissue evidence="3">Leaves</tissue>
    </source>
</reference>
<feature type="domain" description="Aminotransferase-like plant mobile" evidence="2">
    <location>
        <begin position="2"/>
        <end position="175"/>
    </location>
</feature>
<feature type="region of interest" description="Disordered" evidence="1">
    <location>
        <begin position="208"/>
        <end position="361"/>
    </location>
</feature>
<dbReference type="Pfam" id="PF10536">
    <property type="entry name" value="PMD"/>
    <property type="match status" value="1"/>
</dbReference>
<feature type="compositionally biased region" description="Basic residues" evidence="1">
    <location>
        <begin position="351"/>
        <end position="361"/>
    </location>
</feature>
<keyword evidence="4" id="KW-1185">Reference proteome</keyword>
<name>A0ABU6ZUF4_9FABA</name>
<feature type="compositionally biased region" description="Pro residues" evidence="1">
    <location>
        <begin position="254"/>
        <end position="279"/>
    </location>
</feature>
<protein>
    <recommendedName>
        <fullName evidence="2">Aminotransferase-like plant mobile domain-containing protein</fullName>
    </recommendedName>
</protein>
<accession>A0ABU6ZUF4</accession>
<feature type="compositionally biased region" description="Basic and acidic residues" evidence="1">
    <location>
        <begin position="212"/>
        <end position="224"/>
    </location>
</feature>
<dbReference type="EMBL" id="JASCZI010274070">
    <property type="protein sequence ID" value="MED6225657.1"/>
    <property type="molecule type" value="Genomic_DNA"/>
</dbReference>
<dbReference type="PANTHER" id="PTHR46033:SF8">
    <property type="entry name" value="PROTEIN MAINTENANCE OF MERISTEMS-LIKE"/>
    <property type="match status" value="1"/>
</dbReference>
<evidence type="ECO:0000259" key="2">
    <source>
        <dbReference type="Pfam" id="PF10536"/>
    </source>
</evidence>
<comment type="caution">
    <text evidence="3">The sequence shown here is derived from an EMBL/GenBank/DDBJ whole genome shotgun (WGS) entry which is preliminary data.</text>
</comment>
<feature type="compositionally biased region" description="Low complexity" evidence="1">
    <location>
        <begin position="306"/>
        <end position="321"/>
    </location>
</feature>
<sequence length="361" mass="40865">MTLLLSWAYHRIPACRPDGFEQRHFSLAERWIGYEPPRDREETRLRGWRRTLNRLGITDVVWTPYADPLLQPLIPPWLAQSIGTWHVVCPLLCFPIVEWHQVDRVVRQFGSRQHIPSQPLNIDEMHVHDGRWGRGEWYPEFLQGWYEMWRGRAVHRLPLDLHPDLRPSQSYLEWYIQWANLILVGQGDEQDQLVQYVPLGLPVYDLPAPRLHQPEDGHLPEVRPRGGRQIRVRNRRGGRAGRGGGQGPEQEPAQEPPVQDPPVQEPPVQDPPAQDPPVQDPSEAGPSHGSPTDWYQSFIGDPHPGPSAQAGSSAQAVAYAPGDDPPQGRGRRVRHPLACGTGGCLEAPPARRGRRGGRQGE</sequence>
<evidence type="ECO:0000313" key="3">
    <source>
        <dbReference type="EMBL" id="MED6225657.1"/>
    </source>
</evidence>
<dbReference type="InterPro" id="IPR044824">
    <property type="entry name" value="MAIN-like"/>
</dbReference>
<dbReference type="PANTHER" id="PTHR46033">
    <property type="entry name" value="PROTEIN MAIN-LIKE 2"/>
    <property type="match status" value="1"/>
</dbReference>
<feature type="compositionally biased region" description="Basic residues" evidence="1">
    <location>
        <begin position="225"/>
        <end position="239"/>
    </location>
</feature>
<organism evidence="3 4">
    <name type="scientific">Stylosanthes scabra</name>
    <dbReference type="NCBI Taxonomy" id="79078"/>
    <lineage>
        <taxon>Eukaryota</taxon>
        <taxon>Viridiplantae</taxon>
        <taxon>Streptophyta</taxon>
        <taxon>Embryophyta</taxon>
        <taxon>Tracheophyta</taxon>
        <taxon>Spermatophyta</taxon>
        <taxon>Magnoliopsida</taxon>
        <taxon>eudicotyledons</taxon>
        <taxon>Gunneridae</taxon>
        <taxon>Pentapetalae</taxon>
        <taxon>rosids</taxon>
        <taxon>fabids</taxon>
        <taxon>Fabales</taxon>
        <taxon>Fabaceae</taxon>
        <taxon>Papilionoideae</taxon>
        <taxon>50 kb inversion clade</taxon>
        <taxon>dalbergioids sensu lato</taxon>
        <taxon>Dalbergieae</taxon>
        <taxon>Pterocarpus clade</taxon>
        <taxon>Stylosanthes</taxon>
    </lineage>
</organism>